<dbReference type="Proteomes" id="UP000014244">
    <property type="component" value="Unassembled WGS sequence"/>
</dbReference>
<name>A0A829HAL5_LACPA</name>
<sequence length="662" mass="77461">MIDKTIRNRQITIEYIPTKEAAQNFLDSIEPGKNYFLNGDWGSGKTEFIDEIQQCSTEKKFISLDLWHIVDERSVVTRGFCALHPFIYKSLRVLFVMCVSLSIVMTGISKIKLPFLTNNCVSSFIGCVALFVAVWSFFKVKSDQVYVKLLKLGAQNKNKILIIDDFDRVSSTMQKQAYLFFNVIQGKYTVIFVGDLSKISLARGSYLRKIIDLKVNLPYALQPVNIWGKYFDTVASHLQLTSDERFSLEKMAIDESRNLRDQKQFNELLNREFYDKDKIDRVKAYDQLIIIYLYLFHEEAYELLLSGKIKNNSDILYFSKKLKPTNTDTYPNPTDMEDAKSGAAENSSSHLEKALKQLVFGSSGTYPQCFRMNNQPYFISEVSSNRTIKDLQSILNNSKSLKEELASKSRTDYYDYLLTNLDKIKPEEYNIVLNESIKLFHRGIMTMYTSLVLNSFNQKMCNELNDREDDLRITALNTVKDIDIIDIQYEKDLYTKWKNKLNEFEYDTSEVAFLMIENGFINYEQLSKVLVDEDVMKILPHNYKRPDIMLLLYLSRNRLWEKYSKWPSSVWKTINELPKSLFIHFLFEQRLIEKEPSLNTDPLSRKQFILVTSYQDFDPPFETHMTECALQKINNRIHSLEHNGYVFIKKPSITRNFNSRNN</sequence>
<dbReference type="SUPFAM" id="SSF52540">
    <property type="entry name" value="P-loop containing nucleoside triphosphate hydrolases"/>
    <property type="match status" value="1"/>
</dbReference>
<dbReference type="InterPro" id="IPR011646">
    <property type="entry name" value="KAP_P-loop"/>
</dbReference>
<dbReference type="Pfam" id="PF07693">
    <property type="entry name" value="KAP_NTPase"/>
    <property type="match status" value="1"/>
</dbReference>
<evidence type="ECO:0000259" key="3">
    <source>
        <dbReference type="Pfam" id="PF07693"/>
    </source>
</evidence>
<organism evidence="4 5">
    <name type="scientific">Lacticaseibacillus paracasei subsp. paracasei Lpp41</name>
    <dbReference type="NCBI Taxonomy" id="1256208"/>
    <lineage>
        <taxon>Bacteria</taxon>
        <taxon>Bacillati</taxon>
        <taxon>Bacillota</taxon>
        <taxon>Bacilli</taxon>
        <taxon>Lactobacillales</taxon>
        <taxon>Lactobacillaceae</taxon>
        <taxon>Lacticaseibacillus</taxon>
    </lineage>
</organism>
<gene>
    <name evidence="4" type="ORF">Lpp41_00555</name>
</gene>
<evidence type="ECO:0000256" key="1">
    <source>
        <dbReference type="SAM" id="MobiDB-lite"/>
    </source>
</evidence>
<keyword evidence="2" id="KW-0812">Transmembrane</keyword>
<protein>
    <submittedName>
        <fullName evidence="4">P-loop ATPase</fullName>
    </submittedName>
</protein>
<feature type="transmembrane region" description="Helical" evidence="2">
    <location>
        <begin position="115"/>
        <end position="138"/>
    </location>
</feature>
<reference evidence="4 5" key="1">
    <citation type="journal article" date="2013" name="PLoS ONE">
        <title>Lactobacillus paracasei comparative genomics: towards species pan-genome definition and exploitation of diversity.</title>
        <authorList>
            <person name="Smokvina T."/>
            <person name="Wels M."/>
            <person name="Polka J."/>
            <person name="Chervaux C."/>
            <person name="Brisse S."/>
            <person name="Boekhorst J."/>
            <person name="van Hylckama Vlieg J.E."/>
            <person name="Siezen R.J."/>
        </authorList>
    </citation>
    <scope>NUCLEOTIDE SEQUENCE [LARGE SCALE GENOMIC DNA]</scope>
    <source>
        <strain evidence="4 5">Lpp41</strain>
    </source>
</reference>
<dbReference type="AlphaFoldDB" id="A0A829HAL5"/>
<accession>A0A829HAL5</accession>
<evidence type="ECO:0000313" key="4">
    <source>
        <dbReference type="EMBL" id="EPC76227.1"/>
    </source>
</evidence>
<feature type="domain" description="KAP NTPase" evidence="3">
    <location>
        <begin position="36"/>
        <end position="222"/>
    </location>
</feature>
<feature type="region of interest" description="Disordered" evidence="1">
    <location>
        <begin position="327"/>
        <end position="346"/>
    </location>
</feature>
<comment type="caution">
    <text evidence="4">The sequence shown here is derived from an EMBL/GenBank/DDBJ whole genome shotgun (WGS) entry which is preliminary data.</text>
</comment>
<keyword evidence="2" id="KW-0472">Membrane</keyword>
<dbReference type="EMBL" id="ANKE01000034">
    <property type="protein sequence ID" value="EPC76227.1"/>
    <property type="molecule type" value="Genomic_DNA"/>
</dbReference>
<dbReference type="Gene3D" id="3.40.50.300">
    <property type="entry name" value="P-loop containing nucleotide triphosphate hydrolases"/>
    <property type="match status" value="1"/>
</dbReference>
<proteinExistence type="predicted"/>
<keyword evidence="2" id="KW-1133">Transmembrane helix</keyword>
<evidence type="ECO:0000256" key="2">
    <source>
        <dbReference type="SAM" id="Phobius"/>
    </source>
</evidence>
<dbReference type="InterPro" id="IPR027417">
    <property type="entry name" value="P-loop_NTPase"/>
</dbReference>
<evidence type="ECO:0000313" key="5">
    <source>
        <dbReference type="Proteomes" id="UP000014244"/>
    </source>
</evidence>